<dbReference type="GO" id="GO:0071555">
    <property type="term" value="P:cell wall organization"/>
    <property type="evidence" value="ECO:0007669"/>
    <property type="project" value="UniProtKB-KW"/>
</dbReference>
<dbReference type="NCBIfam" id="NF001389">
    <property type="entry name" value="PRK00281.1-2"/>
    <property type="match status" value="1"/>
</dbReference>
<dbReference type="Pfam" id="PF02673">
    <property type="entry name" value="BacA"/>
    <property type="match status" value="1"/>
</dbReference>
<evidence type="ECO:0000256" key="12">
    <source>
        <dbReference type="ARBA" id="ARBA00032932"/>
    </source>
</evidence>
<comment type="function">
    <text evidence="14">Catalyzes the dephosphorylation of undecaprenyl diphosphate (UPP). Confers resistance to bacitracin.</text>
</comment>
<keyword evidence="7 14" id="KW-0378">Hydrolase</keyword>
<comment type="similarity">
    <text evidence="2 14">Belongs to the UppP family.</text>
</comment>
<dbReference type="GO" id="GO:0005886">
    <property type="term" value="C:plasma membrane"/>
    <property type="evidence" value="ECO:0007669"/>
    <property type="project" value="UniProtKB-SubCell"/>
</dbReference>
<feature type="transmembrane region" description="Helical" evidence="14">
    <location>
        <begin position="177"/>
        <end position="195"/>
    </location>
</feature>
<keyword evidence="8 14" id="KW-1133">Transmembrane helix</keyword>
<evidence type="ECO:0000313" key="15">
    <source>
        <dbReference type="EMBL" id="SEA47046.1"/>
    </source>
</evidence>
<evidence type="ECO:0000256" key="4">
    <source>
        <dbReference type="ARBA" id="ARBA00021581"/>
    </source>
</evidence>
<comment type="subcellular location">
    <subcellularLocation>
        <location evidence="1 14">Cell membrane</location>
        <topology evidence="1 14">Multi-pass membrane protein</topology>
    </subcellularLocation>
</comment>
<feature type="transmembrane region" description="Helical" evidence="14">
    <location>
        <begin position="43"/>
        <end position="61"/>
    </location>
</feature>
<gene>
    <name evidence="14" type="primary">uppP</name>
    <name evidence="15" type="ORF">SAMN05660964_01649</name>
</gene>
<evidence type="ECO:0000313" key="16">
    <source>
        <dbReference type="Proteomes" id="UP000199397"/>
    </source>
</evidence>
<feature type="transmembrane region" description="Helical" evidence="14">
    <location>
        <begin position="102"/>
        <end position="121"/>
    </location>
</feature>
<evidence type="ECO:0000256" key="1">
    <source>
        <dbReference type="ARBA" id="ARBA00004651"/>
    </source>
</evidence>
<evidence type="ECO:0000256" key="5">
    <source>
        <dbReference type="ARBA" id="ARBA00022475"/>
    </source>
</evidence>
<name>A0A1H4BG27_9GAMM</name>
<sequence length="255" mass="28647">MDIFHALILGIVEGITEFLPVSSTGHMIVVADWLGMDRDAKHTAFEIIIQFAAIFAVIANYTEKFHPRHFALWVKVLIAFLPIAAIGFLFSDEIESLFNPQIVAWMFIIGGIIFLIVEHFYREDTHRVRQMEDLSYAQAAWVGFAQLFALVPGTSRAGATIIGGMLAGLDRKSSTEFSFLLALPVLGASSGYSLLKHYDEFATTSFVPLIVGFVVAFLVAYLTMKLFIGFLQRFTFRTFGVYRILFGVLLLWWLA</sequence>
<dbReference type="GO" id="GO:0046677">
    <property type="term" value="P:response to antibiotic"/>
    <property type="evidence" value="ECO:0007669"/>
    <property type="project" value="UniProtKB-UniRule"/>
</dbReference>
<organism evidence="15 16">
    <name type="scientific">Thiothrix caldifontis</name>
    <dbReference type="NCBI Taxonomy" id="525918"/>
    <lineage>
        <taxon>Bacteria</taxon>
        <taxon>Pseudomonadati</taxon>
        <taxon>Pseudomonadota</taxon>
        <taxon>Gammaproteobacteria</taxon>
        <taxon>Thiotrichales</taxon>
        <taxon>Thiotrichaceae</taxon>
        <taxon>Thiothrix</taxon>
    </lineage>
</organism>
<dbReference type="OrthoDB" id="9808289at2"/>
<dbReference type="GO" id="GO:0009252">
    <property type="term" value="P:peptidoglycan biosynthetic process"/>
    <property type="evidence" value="ECO:0007669"/>
    <property type="project" value="UniProtKB-KW"/>
</dbReference>
<dbReference type="PANTHER" id="PTHR30622:SF3">
    <property type="entry name" value="UNDECAPRENYL-DIPHOSPHATASE"/>
    <property type="match status" value="1"/>
</dbReference>
<evidence type="ECO:0000256" key="9">
    <source>
        <dbReference type="ARBA" id="ARBA00023136"/>
    </source>
</evidence>
<proteinExistence type="inferred from homology"/>
<dbReference type="Proteomes" id="UP000199397">
    <property type="component" value="Unassembled WGS sequence"/>
</dbReference>
<dbReference type="STRING" id="525918.SAMN05660964_01649"/>
<dbReference type="HAMAP" id="MF_01006">
    <property type="entry name" value="Undec_diphosphatase"/>
    <property type="match status" value="1"/>
</dbReference>
<evidence type="ECO:0000256" key="8">
    <source>
        <dbReference type="ARBA" id="ARBA00022989"/>
    </source>
</evidence>
<evidence type="ECO:0000256" key="10">
    <source>
        <dbReference type="ARBA" id="ARBA00023251"/>
    </source>
</evidence>
<evidence type="ECO:0000256" key="6">
    <source>
        <dbReference type="ARBA" id="ARBA00022692"/>
    </source>
</evidence>
<reference evidence="15 16" key="1">
    <citation type="submission" date="2016-10" db="EMBL/GenBank/DDBJ databases">
        <authorList>
            <person name="de Groot N.N."/>
        </authorList>
    </citation>
    <scope>NUCLEOTIDE SEQUENCE [LARGE SCALE GENOMIC DNA]</scope>
    <source>
        <strain evidence="15 16">DSM 21228</strain>
    </source>
</reference>
<keyword evidence="14" id="KW-0961">Cell wall biogenesis/degradation</keyword>
<dbReference type="GO" id="GO:0008360">
    <property type="term" value="P:regulation of cell shape"/>
    <property type="evidence" value="ECO:0007669"/>
    <property type="project" value="UniProtKB-KW"/>
</dbReference>
<comment type="miscellaneous">
    <text evidence="14">Bacitracin is thought to be involved in the inhibition of peptidoglycan synthesis by sequestering undecaprenyl diphosphate, thereby reducing the pool of lipid carrier available.</text>
</comment>
<keyword evidence="10 14" id="KW-0046">Antibiotic resistance</keyword>
<dbReference type="AlphaFoldDB" id="A0A1H4BG27"/>
<dbReference type="EC" id="3.6.1.27" evidence="3 14"/>
<dbReference type="RefSeq" id="WP_093067268.1">
    <property type="nucleotide sequence ID" value="NZ_FNQP01000008.1"/>
</dbReference>
<evidence type="ECO:0000256" key="14">
    <source>
        <dbReference type="HAMAP-Rule" id="MF_01006"/>
    </source>
</evidence>
<comment type="catalytic activity">
    <reaction evidence="13 14">
        <text>di-trans,octa-cis-undecaprenyl diphosphate + H2O = di-trans,octa-cis-undecaprenyl phosphate + phosphate + H(+)</text>
        <dbReference type="Rhea" id="RHEA:28094"/>
        <dbReference type="ChEBI" id="CHEBI:15377"/>
        <dbReference type="ChEBI" id="CHEBI:15378"/>
        <dbReference type="ChEBI" id="CHEBI:43474"/>
        <dbReference type="ChEBI" id="CHEBI:58405"/>
        <dbReference type="ChEBI" id="CHEBI:60392"/>
        <dbReference type="EC" id="3.6.1.27"/>
    </reaction>
</comment>
<dbReference type="NCBIfam" id="NF001390">
    <property type="entry name" value="PRK00281.1-4"/>
    <property type="match status" value="1"/>
</dbReference>
<feature type="transmembrane region" description="Helical" evidence="14">
    <location>
        <begin position="70"/>
        <end position="90"/>
    </location>
</feature>
<keyword evidence="6 14" id="KW-0812">Transmembrane</keyword>
<evidence type="ECO:0000256" key="13">
    <source>
        <dbReference type="ARBA" id="ARBA00047594"/>
    </source>
</evidence>
<keyword evidence="9 14" id="KW-0472">Membrane</keyword>
<keyword evidence="14" id="KW-0573">Peptidoglycan synthesis</keyword>
<evidence type="ECO:0000256" key="7">
    <source>
        <dbReference type="ARBA" id="ARBA00022801"/>
    </source>
</evidence>
<evidence type="ECO:0000256" key="2">
    <source>
        <dbReference type="ARBA" id="ARBA00010621"/>
    </source>
</evidence>
<keyword evidence="5 14" id="KW-1003">Cell membrane</keyword>
<keyword evidence="14" id="KW-0133">Cell shape</keyword>
<evidence type="ECO:0000256" key="11">
    <source>
        <dbReference type="ARBA" id="ARBA00032707"/>
    </source>
</evidence>
<protein>
    <recommendedName>
        <fullName evidence="4 14">Undecaprenyl-diphosphatase</fullName>
        <ecNumber evidence="3 14">3.6.1.27</ecNumber>
    </recommendedName>
    <alternativeName>
        <fullName evidence="12 14">Bacitracin resistance protein</fullName>
    </alternativeName>
    <alternativeName>
        <fullName evidence="11 14">Undecaprenyl pyrophosphate phosphatase</fullName>
    </alternativeName>
</protein>
<keyword evidence="16" id="KW-1185">Reference proteome</keyword>
<evidence type="ECO:0000256" key="3">
    <source>
        <dbReference type="ARBA" id="ARBA00012374"/>
    </source>
</evidence>
<dbReference type="InterPro" id="IPR003824">
    <property type="entry name" value="UppP"/>
</dbReference>
<dbReference type="EMBL" id="FNQP01000008">
    <property type="protein sequence ID" value="SEA47046.1"/>
    <property type="molecule type" value="Genomic_DNA"/>
</dbReference>
<accession>A0A1H4BG27</accession>
<dbReference type="PANTHER" id="PTHR30622">
    <property type="entry name" value="UNDECAPRENYL-DIPHOSPHATASE"/>
    <property type="match status" value="1"/>
</dbReference>
<feature type="transmembrane region" description="Helical" evidence="14">
    <location>
        <begin position="201"/>
        <end position="222"/>
    </location>
</feature>
<dbReference type="GO" id="GO:0050380">
    <property type="term" value="F:undecaprenyl-diphosphatase activity"/>
    <property type="evidence" value="ECO:0007669"/>
    <property type="project" value="UniProtKB-UniRule"/>
</dbReference>
<feature type="transmembrane region" description="Helical" evidence="14">
    <location>
        <begin position="234"/>
        <end position="254"/>
    </location>
</feature>